<dbReference type="GO" id="GO:0005524">
    <property type="term" value="F:ATP binding"/>
    <property type="evidence" value="ECO:0007669"/>
    <property type="project" value="UniProtKB-KW"/>
</dbReference>
<dbReference type="GO" id="GO:0009338">
    <property type="term" value="C:exodeoxyribonuclease V complex"/>
    <property type="evidence" value="ECO:0007669"/>
    <property type="project" value="InterPro"/>
</dbReference>
<dbReference type="PANTHER" id="PTHR30591:SF1">
    <property type="entry name" value="RECBCD ENZYME SUBUNIT RECC"/>
    <property type="match status" value="1"/>
</dbReference>
<evidence type="ECO:0000256" key="5">
    <source>
        <dbReference type="ARBA" id="ARBA00022806"/>
    </source>
</evidence>
<dbReference type="InterPro" id="IPR027417">
    <property type="entry name" value="P-loop_NTPase"/>
</dbReference>
<keyword evidence="8" id="KW-0238">DNA-binding</keyword>
<dbReference type="PIRSF" id="PIRSF000980">
    <property type="entry name" value="RecC"/>
    <property type="match status" value="1"/>
</dbReference>
<keyword evidence="12" id="KW-1185">Reference proteome</keyword>
<gene>
    <name evidence="11" type="primary">recC</name>
    <name evidence="11" type="ORF">MRX98_18145</name>
</gene>
<keyword evidence="5" id="KW-0347">Helicase</keyword>
<accession>A0AA41R6V0</accession>
<dbReference type="HAMAP" id="MF_01486">
    <property type="entry name" value="RecC"/>
    <property type="match status" value="1"/>
</dbReference>
<dbReference type="GO" id="GO:0008854">
    <property type="term" value="F:exodeoxyribonuclease V activity"/>
    <property type="evidence" value="ECO:0007669"/>
    <property type="project" value="UniProtKB-EC"/>
</dbReference>
<protein>
    <submittedName>
        <fullName evidence="11">Exodeoxyribonuclease V subunit gamma</fullName>
        <ecNumber evidence="11">3.1.11.5</ecNumber>
    </submittedName>
</protein>
<evidence type="ECO:0000256" key="3">
    <source>
        <dbReference type="ARBA" id="ARBA00022763"/>
    </source>
</evidence>
<evidence type="ECO:0000256" key="2">
    <source>
        <dbReference type="ARBA" id="ARBA00022741"/>
    </source>
</evidence>
<evidence type="ECO:0000259" key="10">
    <source>
        <dbReference type="Pfam" id="PF17946"/>
    </source>
</evidence>
<evidence type="ECO:0000256" key="4">
    <source>
        <dbReference type="ARBA" id="ARBA00022801"/>
    </source>
</evidence>
<dbReference type="AlphaFoldDB" id="A0AA41R6V0"/>
<keyword evidence="7" id="KW-0067">ATP-binding</keyword>
<evidence type="ECO:0000256" key="7">
    <source>
        <dbReference type="ARBA" id="ARBA00022840"/>
    </source>
</evidence>
<dbReference type="Pfam" id="PF04257">
    <property type="entry name" value="Exonuc_V_gamma"/>
    <property type="match status" value="1"/>
</dbReference>
<dbReference type="Gene3D" id="1.10.10.160">
    <property type="match status" value="1"/>
</dbReference>
<dbReference type="InterPro" id="IPR011335">
    <property type="entry name" value="Restrct_endonuc-II-like"/>
</dbReference>
<keyword evidence="3" id="KW-0227">DNA damage</keyword>
<comment type="caution">
    <text evidence="11">The sequence shown here is derived from an EMBL/GenBank/DDBJ whole genome shotgun (WGS) entry which is preliminary data.</text>
</comment>
<evidence type="ECO:0000256" key="9">
    <source>
        <dbReference type="ARBA" id="ARBA00023204"/>
    </source>
</evidence>
<reference evidence="11" key="1">
    <citation type="submission" date="2022-04" db="EMBL/GenBank/DDBJ databases">
        <title>Desulfatitalea alkaliphila sp. nov., a novel anaerobic sulfate-reducing bacterium isolated from terrestrial mud volcano, Taman Peninsula, Russia.</title>
        <authorList>
            <person name="Khomyakova M.A."/>
            <person name="Merkel A.Y."/>
            <person name="Slobodkin A.I."/>
        </authorList>
    </citation>
    <scope>NUCLEOTIDE SEQUENCE</scope>
    <source>
        <strain evidence="11">M08but</strain>
    </source>
</reference>
<dbReference type="InterPro" id="IPR006697">
    <property type="entry name" value="RecC"/>
</dbReference>
<dbReference type="EMBL" id="JALJRB010000027">
    <property type="protein sequence ID" value="MCJ8502503.1"/>
    <property type="molecule type" value="Genomic_DNA"/>
</dbReference>
<evidence type="ECO:0000256" key="8">
    <source>
        <dbReference type="ARBA" id="ARBA00023125"/>
    </source>
</evidence>
<evidence type="ECO:0000256" key="6">
    <source>
        <dbReference type="ARBA" id="ARBA00022839"/>
    </source>
</evidence>
<feature type="domain" description="RecC C-terminal" evidence="10">
    <location>
        <begin position="821"/>
        <end position="1041"/>
    </location>
</feature>
<keyword evidence="6" id="KW-0269">Exonuclease</keyword>
<evidence type="ECO:0000313" key="12">
    <source>
        <dbReference type="Proteomes" id="UP001165427"/>
    </source>
</evidence>
<dbReference type="GO" id="GO:0006281">
    <property type="term" value="P:DNA repair"/>
    <property type="evidence" value="ECO:0007669"/>
    <property type="project" value="UniProtKB-KW"/>
</dbReference>
<dbReference type="SUPFAM" id="SSF52980">
    <property type="entry name" value="Restriction endonuclease-like"/>
    <property type="match status" value="1"/>
</dbReference>
<dbReference type="Pfam" id="PF17946">
    <property type="entry name" value="RecC_C"/>
    <property type="match status" value="1"/>
</dbReference>
<keyword evidence="9" id="KW-0234">DNA repair</keyword>
<dbReference type="EC" id="3.1.11.5" evidence="11"/>
<sequence length="1113" mass="124101">MPTGLNIITSNRLEVLVAGLAGILATPPQDPGAHPLQPEQVMVQSKGMQRWISMAVARINGICANVAFPFPNALLETLYARLVGPLPAANPFDARLLAFRILRLLPELLPQPAFDPLRRYLADDDRPLKRYQLARKIADVLDQYAVFRPDLLIAWEADGQGGASPEAQTADAVAAKWQAVLWHRLATDHPGMHRSAMQQRLIQTLNDAPEGALEGLPPRLAVFGISYLPPFHLAVLEALARHRPVVLFSMNPCRHYWSDILSDHQQIRRRTAAGRSTSTASGKPPKALQAEDLHLDSGNRLLASLGQLGKPFFDFIQQSTAHMEEAFQDGPATLLGTLQQDILDLVDRGPAADDPAAGQRPVIAENDRSLQIHSCHGPMREVEVLYDQLLDLLAADPTLEPRDILVMTPNIGLYAPYIHAVFGALRTSGDPARLPYTVTDQRLPAESATVETFLSLLDLKESRFEASRVMALLECPAVHQRFGLCNTDLVLVEKWMRAADIRWGWDRRDRRRHRLPAFRENTWRTGLDRLVLGYALDGAPNLLFADVLPLESIGAGEEQVLGGFVHFAETLRDTVVDLPARDTLAGWHRRMHQMIETFFHADAMEEGELAGMLGAVAPLAQGAYCGEAAFAFEVVRQYIRDALGATTRGVGFMAGGITFCAMLPMRSIPADAICLLGLNHDAFPRQEREPGFNLISLAPRRGDRSKRMDDRYLFLETLISARRTLYISYVGQDIQDNTPIPPSVVVDDLVEYVQEGFGIPPEQLVTRHPLHAFSPAYFDGRDRKLFSYSEENRAAAEQTGVADGIPLFGDQPLSPPDEQWRHCSLDQLSRFFIHPVRYIMENRLGVHWPSADESLPDRERFDLDPLDRYQLHQQMLKAFQEGLSEEQVYTTARAAGQIPHGTVGRLRHRQQAGEVRQFMRLLEGFVPPDPHRAVPIALDLAPFTVHGILDHIHDSGRVVYRMGRIRPADLLHLHIRHVAMQAAADAALPPTSILIGRDEAWQWGPMPAAAALERLRHCLDLYWQGLQAPLPIYCETSYTYAYERIIKQKPAKAALWAAQGKWQGSQRMSGESADPYLKRACHAANLFTPEFESSALALFEPILSGRSAAQPLN</sequence>
<name>A0AA41R6V0_9BACT</name>
<keyword evidence="4 11" id="KW-0378">Hydrolase</keyword>
<dbReference type="Gene3D" id="3.40.50.10930">
    <property type="match status" value="1"/>
</dbReference>
<dbReference type="GO" id="GO:0006310">
    <property type="term" value="P:DNA recombination"/>
    <property type="evidence" value="ECO:0007669"/>
    <property type="project" value="TreeGrafter"/>
</dbReference>
<keyword evidence="2" id="KW-0547">Nucleotide-binding</keyword>
<proteinExistence type="inferred from homology"/>
<dbReference type="InterPro" id="IPR041500">
    <property type="entry name" value="RecC_C"/>
</dbReference>
<dbReference type="GO" id="GO:0003677">
    <property type="term" value="F:DNA binding"/>
    <property type="evidence" value="ECO:0007669"/>
    <property type="project" value="UniProtKB-KW"/>
</dbReference>
<dbReference type="Gene3D" id="3.40.50.300">
    <property type="entry name" value="P-loop containing nucleotide triphosphate hydrolases"/>
    <property type="match status" value="2"/>
</dbReference>
<dbReference type="Proteomes" id="UP001165427">
    <property type="component" value="Unassembled WGS sequence"/>
</dbReference>
<evidence type="ECO:0000313" key="11">
    <source>
        <dbReference type="EMBL" id="MCJ8502503.1"/>
    </source>
</evidence>
<dbReference type="GO" id="GO:0004386">
    <property type="term" value="F:helicase activity"/>
    <property type="evidence" value="ECO:0007669"/>
    <property type="project" value="UniProtKB-KW"/>
</dbReference>
<dbReference type="NCBIfam" id="TIGR01450">
    <property type="entry name" value="recC"/>
    <property type="match status" value="1"/>
</dbReference>
<dbReference type="RefSeq" id="WP_246913368.1">
    <property type="nucleotide sequence ID" value="NZ_JALJRB010000027.1"/>
</dbReference>
<dbReference type="SUPFAM" id="SSF52540">
    <property type="entry name" value="P-loop containing nucleoside triphosphate hydrolases"/>
    <property type="match status" value="2"/>
</dbReference>
<keyword evidence="1" id="KW-0540">Nuclease</keyword>
<organism evidence="11 12">
    <name type="scientific">Desulfatitalea alkaliphila</name>
    <dbReference type="NCBI Taxonomy" id="2929485"/>
    <lineage>
        <taxon>Bacteria</taxon>
        <taxon>Pseudomonadati</taxon>
        <taxon>Thermodesulfobacteriota</taxon>
        <taxon>Desulfobacteria</taxon>
        <taxon>Desulfobacterales</taxon>
        <taxon>Desulfosarcinaceae</taxon>
        <taxon>Desulfatitalea</taxon>
    </lineage>
</organism>
<evidence type="ECO:0000256" key="1">
    <source>
        <dbReference type="ARBA" id="ARBA00022722"/>
    </source>
</evidence>
<dbReference type="InterPro" id="IPR013986">
    <property type="entry name" value="DExx_box_DNA_helicase_dom_sf"/>
</dbReference>
<dbReference type="PANTHER" id="PTHR30591">
    <property type="entry name" value="RECBCD ENZYME SUBUNIT RECC"/>
    <property type="match status" value="1"/>
</dbReference>
<dbReference type="Gene3D" id="1.10.10.990">
    <property type="match status" value="1"/>
</dbReference>